<evidence type="ECO:0000256" key="3">
    <source>
        <dbReference type="ARBA" id="ARBA00016943"/>
    </source>
</evidence>
<keyword evidence="8 12" id="KW-0067">ATP-binding</keyword>
<dbReference type="InterPro" id="IPR011611">
    <property type="entry name" value="PfkB_dom"/>
</dbReference>
<evidence type="ECO:0000313" key="14">
    <source>
        <dbReference type="EMBL" id="MSS35901.1"/>
    </source>
</evidence>
<feature type="domain" description="Carbohydrate kinase PfkB" evidence="13">
    <location>
        <begin position="5"/>
        <end position="296"/>
    </location>
</feature>
<evidence type="ECO:0000313" key="15">
    <source>
        <dbReference type="Proteomes" id="UP000429958"/>
    </source>
</evidence>
<dbReference type="GO" id="GO:0005737">
    <property type="term" value="C:cytoplasm"/>
    <property type="evidence" value="ECO:0007669"/>
    <property type="project" value="UniProtKB-SubCell"/>
</dbReference>
<keyword evidence="9 12" id="KW-0460">Magnesium</keyword>
<evidence type="ECO:0000256" key="11">
    <source>
        <dbReference type="ARBA" id="ARBA00023277"/>
    </source>
</evidence>
<dbReference type="InterPro" id="IPR029056">
    <property type="entry name" value="Ribokinase-like"/>
</dbReference>
<feature type="active site" description="Proton acceptor" evidence="12">
    <location>
        <position position="254"/>
    </location>
</feature>
<dbReference type="PANTHER" id="PTHR10584:SF166">
    <property type="entry name" value="RIBOKINASE"/>
    <property type="match status" value="1"/>
</dbReference>
<comment type="catalytic activity">
    <reaction evidence="12">
        <text>D-ribose + ATP = D-ribose 5-phosphate + ADP + H(+)</text>
        <dbReference type="Rhea" id="RHEA:13697"/>
        <dbReference type="ChEBI" id="CHEBI:15378"/>
        <dbReference type="ChEBI" id="CHEBI:30616"/>
        <dbReference type="ChEBI" id="CHEBI:47013"/>
        <dbReference type="ChEBI" id="CHEBI:78346"/>
        <dbReference type="ChEBI" id="CHEBI:456216"/>
        <dbReference type="EC" id="2.7.1.15"/>
    </reaction>
</comment>
<feature type="binding site" evidence="12">
    <location>
        <position position="289"/>
    </location>
    <ligand>
        <name>K(+)</name>
        <dbReference type="ChEBI" id="CHEBI:29103"/>
    </ligand>
</feature>
<comment type="subcellular location">
    <subcellularLocation>
        <location evidence="12">Cytoplasm</location>
    </subcellularLocation>
</comment>
<dbReference type="SUPFAM" id="SSF53613">
    <property type="entry name" value="Ribokinase-like"/>
    <property type="match status" value="1"/>
</dbReference>
<dbReference type="CDD" id="cd01174">
    <property type="entry name" value="ribokinase"/>
    <property type="match status" value="1"/>
</dbReference>
<feature type="binding site" evidence="12">
    <location>
        <position position="185"/>
    </location>
    <ligand>
        <name>ATP</name>
        <dbReference type="ChEBI" id="CHEBI:30616"/>
    </ligand>
</feature>
<evidence type="ECO:0000256" key="10">
    <source>
        <dbReference type="ARBA" id="ARBA00022958"/>
    </source>
</evidence>
<comment type="similarity">
    <text evidence="12">Belongs to the carbohydrate kinase PfkB family. Ribokinase subfamily.</text>
</comment>
<evidence type="ECO:0000256" key="12">
    <source>
        <dbReference type="HAMAP-Rule" id="MF_01987"/>
    </source>
</evidence>
<comment type="activity regulation">
    <text evidence="12">Activated by a monovalent cation that binds near, but not in, the active site. The most likely occupant of the site in vivo is potassium. Ion binding induces a conformational change that may alter substrate affinity.</text>
</comment>
<evidence type="ECO:0000259" key="13">
    <source>
        <dbReference type="Pfam" id="PF00294"/>
    </source>
</evidence>
<feature type="binding site" evidence="12">
    <location>
        <position position="141"/>
    </location>
    <ligand>
        <name>substrate</name>
    </ligand>
</feature>
<evidence type="ECO:0000256" key="9">
    <source>
        <dbReference type="ARBA" id="ARBA00022842"/>
    </source>
</evidence>
<feature type="binding site" evidence="12">
    <location>
        <position position="284"/>
    </location>
    <ligand>
        <name>K(+)</name>
        <dbReference type="ChEBI" id="CHEBI:29103"/>
    </ligand>
</feature>
<dbReference type="GO" id="GO:0019303">
    <property type="term" value="P:D-ribose catabolic process"/>
    <property type="evidence" value="ECO:0007669"/>
    <property type="project" value="UniProtKB-UniRule"/>
</dbReference>
<reference evidence="14 15" key="1">
    <citation type="submission" date="2019-08" db="EMBL/GenBank/DDBJ databases">
        <title>In-depth cultivation of the pig gut microbiome towards novel bacterial diversity and tailored functional studies.</title>
        <authorList>
            <person name="Wylensek D."/>
            <person name="Hitch T.C.A."/>
            <person name="Clavel T."/>
        </authorList>
    </citation>
    <scope>NUCLEOTIDE SEQUENCE [LARGE SCALE GENOMIC DNA]</scope>
    <source>
        <strain evidence="14 15">WCA-389-WT-23D1</strain>
    </source>
</reference>
<dbReference type="GO" id="GO:0004747">
    <property type="term" value="F:ribokinase activity"/>
    <property type="evidence" value="ECO:0007669"/>
    <property type="project" value="UniProtKB-UniRule"/>
</dbReference>
<dbReference type="PRINTS" id="PR00990">
    <property type="entry name" value="RIBOKINASE"/>
</dbReference>
<dbReference type="Proteomes" id="UP000429958">
    <property type="component" value="Unassembled WGS sequence"/>
</dbReference>
<dbReference type="GO" id="GO:0005524">
    <property type="term" value="F:ATP binding"/>
    <property type="evidence" value="ECO:0007669"/>
    <property type="project" value="UniProtKB-UniRule"/>
</dbReference>
<dbReference type="AlphaFoldDB" id="A0A7X2NJK6"/>
<sequence>MDRNHITVIGSLNYDIVFMQERLPDKGETFTAEQAEVCSGGKGANQAVQCAKLGVSTYMAGKVGRDSLGIYLKQELESYGVNTEYIKESCSSTGIASVHALKEGSVYSTISKGANYDVTKEDIKQMEALIKSSSILILQLEIPVEAVECALEIAKRYGVYTILNAAPAKPVSDSMLKMVDCLVVNESEAGFYCGQKIQDLQSAEKEGKRFIKKIRGSMVITLGEQGSILISGNNSIWIPAEVQGRVSETTGAGDSYVGGFAFKKFMGGSDEEACRFASKVAGYTVTRIGAQQAMPTWKQVAGS</sequence>
<keyword evidence="11 12" id="KW-0119">Carbohydrate metabolism</keyword>
<dbReference type="PANTHER" id="PTHR10584">
    <property type="entry name" value="SUGAR KINASE"/>
    <property type="match status" value="1"/>
</dbReference>
<comment type="pathway">
    <text evidence="12">Carbohydrate metabolism; D-ribose degradation; D-ribose 5-phosphate from beta-D-ribopyranose: step 2/2.</text>
</comment>
<evidence type="ECO:0000256" key="5">
    <source>
        <dbReference type="ARBA" id="ARBA00022723"/>
    </source>
</evidence>
<dbReference type="InterPro" id="IPR011877">
    <property type="entry name" value="Ribokinase"/>
</dbReference>
<dbReference type="InterPro" id="IPR002139">
    <property type="entry name" value="Ribo/fructo_kinase"/>
</dbReference>
<feature type="binding site" evidence="12">
    <location>
        <begin position="253"/>
        <end position="254"/>
    </location>
    <ligand>
        <name>ATP</name>
        <dbReference type="ChEBI" id="CHEBI:30616"/>
    </ligand>
</feature>
<keyword evidence="10 12" id="KW-0630">Potassium</keyword>
<evidence type="ECO:0000256" key="2">
    <source>
        <dbReference type="ARBA" id="ARBA00012035"/>
    </source>
</evidence>
<proteinExistence type="inferred from homology"/>
<evidence type="ECO:0000256" key="6">
    <source>
        <dbReference type="ARBA" id="ARBA00022741"/>
    </source>
</evidence>
<dbReference type="HAMAP" id="MF_01987">
    <property type="entry name" value="Ribokinase"/>
    <property type="match status" value="1"/>
</dbReference>
<dbReference type="PROSITE" id="PS00583">
    <property type="entry name" value="PFKB_KINASES_1"/>
    <property type="match status" value="1"/>
</dbReference>
<comment type="function">
    <text evidence="12">Catalyzes the phosphorylation of ribose at O-5 in a reaction requiring ATP and magnesium. The resulting D-ribose-5-phosphate can then be used either for sythesis of nucleotides, histidine, and tryptophan, or as a component of the pentose phosphate pathway.</text>
</comment>
<feature type="binding site" evidence="12">
    <location>
        <position position="250"/>
    </location>
    <ligand>
        <name>K(+)</name>
        <dbReference type="ChEBI" id="CHEBI:29103"/>
    </ligand>
</feature>
<keyword evidence="12" id="KW-0963">Cytoplasm</keyword>
<feature type="binding site" evidence="12">
    <location>
        <begin position="13"/>
        <end position="15"/>
    </location>
    <ligand>
        <name>substrate</name>
    </ligand>
</feature>
<keyword evidence="15" id="KW-1185">Reference proteome</keyword>
<dbReference type="InterPro" id="IPR002173">
    <property type="entry name" value="Carboh/pur_kinase_PfkB_CS"/>
</dbReference>
<keyword evidence="5 12" id="KW-0479">Metal-binding</keyword>
<dbReference type="UniPathway" id="UPA00916">
    <property type="reaction ID" value="UER00889"/>
</dbReference>
<name>A0A7X2NJK6_9CLOT</name>
<dbReference type="GO" id="GO:0046872">
    <property type="term" value="F:metal ion binding"/>
    <property type="evidence" value="ECO:0007669"/>
    <property type="project" value="UniProtKB-KW"/>
</dbReference>
<dbReference type="EC" id="2.7.1.15" evidence="2 12"/>
<evidence type="ECO:0000256" key="4">
    <source>
        <dbReference type="ARBA" id="ARBA00022679"/>
    </source>
</evidence>
<feature type="binding site" evidence="12">
    <location>
        <begin position="41"/>
        <end position="45"/>
    </location>
    <ligand>
        <name>substrate</name>
    </ligand>
</feature>
<dbReference type="Gene3D" id="3.40.1190.20">
    <property type="match status" value="1"/>
</dbReference>
<protein>
    <recommendedName>
        <fullName evidence="3 12">Ribokinase</fullName>
        <shortName evidence="12">RK</shortName>
        <ecNumber evidence="2 12">2.7.1.15</ecNumber>
    </recommendedName>
</protein>
<dbReference type="Pfam" id="PF00294">
    <property type="entry name" value="PfkB"/>
    <property type="match status" value="1"/>
</dbReference>
<comment type="cofactor">
    <cofactor evidence="12">
        <name>Mg(2+)</name>
        <dbReference type="ChEBI" id="CHEBI:18420"/>
    </cofactor>
    <text evidence="12">Requires a divalent cation, most likely magnesium in vivo, as an electrophilic catalyst to aid phosphoryl group transfer. It is the chelate of the metal and the nucleotide that is the actual substrate.</text>
</comment>
<keyword evidence="7 12" id="KW-0418">Kinase</keyword>
<evidence type="ECO:0000256" key="1">
    <source>
        <dbReference type="ARBA" id="ARBA00005380"/>
    </source>
</evidence>
<comment type="caution">
    <text evidence="14">The sequence shown here is derived from an EMBL/GenBank/DDBJ whole genome shotgun (WGS) entry which is preliminary data.</text>
</comment>
<organism evidence="14 15">
    <name type="scientific">Clostridium porci</name>
    <dbReference type="NCBI Taxonomy" id="2605778"/>
    <lineage>
        <taxon>Bacteria</taxon>
        <taxon>Bacillati</taxon>
        <taxon>Bacillota</taxon>
        <taxon>Clostridia</taxon>
        <taxon>Eubacteriales</taxon>
        <taxon>Clostridiaceae</taxon>
        <taxon>Clostridium</taxon>
    </lineage>
</organism>
<comment type="caution">
    <text evidence="12">Lacks conserved residue(s) required for the propagation of feature annotation.</text>
</comment>
<comment type="similarity">
    <text evidence="1">Belongs to the carbohydrate kinase pfkB family.</text>
</comment>
<gene>
    <name evidence="12" type="primary">rbsK</name>
    <name evidence="14" type="ORF">FYJ39_04695</name>
</gene>
<evidence type="ECO:0000256" key="7">
    <source>
        <dbReference type="ARBA" id="ARBA00022777"/>
    </source>
</evidence>
<accession>A0A7X2NJK6</accession>
<comment type="subunit">
    <text evidence="12">Homodimer.</text>
</comment>
<dbReference type="EMBL" id="VUMD01000003">
    <property type="protein sequence ID" value="MSS35901.1"/>
    <property type="molecule type" value="Genomic_DNA"/>
</dbReference>
<feature type="binding site" evidence="12">
    <location>
        <begin position="221"/>
        <end position="226"/>
    </location>
    <ligand>
        <name>ATP</name>
        <dbReference type="ChEBI" id="CHEBI:30616"/>
    </ligand>
</feature>
<dbReference type="RefSeq" id="WP_154471297.1">
    <property type="nucleotide sequence ID" value="NZ_DBEWUL010000141.1"/>
</dbReference>
<keyword evidence="6 12" id="KW-0547">Nucleotide-binding</keyword>
<keyword evidence="4 12" id="KW-0808">Transferase</keyword>
<feature type="binding site" evidence="12">
    <location>
        <position position="287"/>
    </location>
    <ligand>
        <name>K(+)</name>
        <dbReference type="ChEBI" id="CHEBI:29103"/>
    </ligand>
</feature>
<evidence type="ECO:0000256" key="8">
    <source>
        <dbReference type="ARBA" id="ARBA00022840"/>
    </source>
</evidence>
<feature type="binding site" evidence="12">
    <location>
        <position position="254"/>
    </location>
    <ligand>
        <name>substrate</name>
    </ligand>
</feature>